<dbReference type="Pfam" id="PF13858">
    <property type="entry name" value="DUF4199"/>
    <property type="match status" value="1"/>
</dbReference>
<dbReference type="InterPro" id="IPR025250">
    <property type="entry name" value="DUF4199"/>
</dbReference>
<dbReference type="eggNOG" id="ENOG5030DDE">
    <property type="taxonomic scope" value="Bacteria"/>
</dbReference>
<dbReference type="HOGENOM" id="CLU_125439_0_0_10"/>
<evidence type="ECO:0000313" key="3">
    <source>
        <dbReference type="Proteomes" id="UP000010796"/>
    </source>
</evidence>
<dbReference type="STRING" id="926556.Echvi_4621"/>
<sequence length="181" mass="20096">METHETPFRAALRTGLVLGLMMMVIVYLIYFIEASLLASNWFGLAVLILYFALLLFFGFKYRKEVGGYLPFGSAFQFSFFTLIVAGIIGLVGNLLLYMVIDPALPQVLADQQMENTMEIIESFGAADAMSTEQINEMKQGFLDAYSVGGQLKAFGFALIIYAILALIIGAIIKRKEPTQSY</sequence>
<keyword evidence="1" id="KW-0472">Membrane</keyword>
<dbReference type="Proteomes" id="UP000010796">
    <property type="component" value="Chromosome"/>
</dbReference>
<dbReference type="RefSeq" id="WP_015268315.1">
    <property type="nucleotide sequence ID" value="NC_019904.1"/>
</dbReference>
<evidence type="ECO:0008006" key="4">
    <source>
        <dbReference type="Google" id="ProtNLM"/>
    </source>
</evidence>
<keyword evidence="1" id="KW-0812">Transmembrane</keyword>
<keyword evidence="3" id="KW-1185">Reference proteome</keyword>
<feature type="transmembrane region" description="Helical" evidence="1">
    <location>
        <begin position="79"/>
        <end position="100"/>
    </location>
</feature>
<dbReference type="KEGG" id="evi:Echvi_4621"/>
<proteinExistence type="predicted"/>
<evidence type="ECO:0000256" key="1">
    <source>
        <dbReference type="SAM" id="Phobius"/>
    </source>
</evidence>
<feature type="transmembrane region" description="Helical" evidence="1">
    <location>
        <begin position="12"/>
        <end position="32"/>
    </location>
</feature>
<name>L0G666_ECHVK</name>
<accession>L0G666</accession>
<dbReference type="OrthoDB" id="660361at2"/>
<feature type="transmembrane region" description="Helical" evidence="1">
    <location>
        <begin position="38"/>
        <end position="59"/>
    </location>
</feature>
<evidence type="ECO:0000313" key="2">
    <source>
        <dbReference type="EMBL" id="AGA80793.1"/>
    </source>
</evidence>
<dbReference type="AlphaFoldDB" id="L0G666"/>
<organism evidence="2 3">
    <name type="scientific">Echinicola vietnamensis (strain DSM 17526 / LMG 23754 / KMM 6221)</name>
    <dbReference type="NCBI Taxonomy" id="926556"/>
    <lineage>
        <taxon>Bacteria</taxon>
        <taxon>Pseudomonadati</taxon>
        <taxon>Bacteroidota</taxon>
        <taxon>Cytophagia</taxon>
        <taxon>Cytophagales</taxon>
        <taxon>Cyclobacteriaceae</taxon>
        <taxon>Echinicola</taxon>
    </lineage>
</organism>
<protein>
    <recommendedName>
        <fullName evidence="4">DUF4199 domain-containing protein</fullName>
    </recommendedName>
</protein>
<feature type="transmembrane region" description="Helical" evidence="1">
    <location>
        <begin position="153"/>
        <end position="172"/>
    </location>
</feature>
<reference evidence="3" key="1">
    <citation type="submission" date="2012-02" db="EMBL/GenBank/DDBJ databases">
        <title>The complete genome of Echinicola vietnamensis DSM 17526.</title>
        <authorList>
            <person name="Lucas S."/>
            <person name="Copeland A."/>
            <person name="Lapidus A."/>
            <person name="Glavina del Rio T."/>
            <person name="Dalin E."/>
            <person name="Tice H."/>
            <person name="Bruce D."/>
            <person name="Goodwin L."/>
            <person name="Pitluck S."/>
            <person name="Peters L."/>
            <person name="Ovchinnikova G."/>
            <person name="Teshima H."/>
            <person name="Kyrpides N."/>
            <person name="Mavromatis K."/>
            <person name="Ivanova N."/>
            <person name="Brettin T."/>
            <person name="Detter J.C."/>
            <person name="Han C."/>
            <person name="Larimer F."/>
            <person name="Land M."/>
            <person name="Hauser L."/>
            <person name="Markowitz V."/>
            <person name="Cheng J.-F."/>
            <person name="Hugenholtz P."/>
            <person name="Woyke T."/>
            <person name="Wu D."/>
            <person name="Brambilla E."/>
            <person name="Klenk H.-P."/>
            <person name="Eisen J.A."/>
        </authorList>
    </citation>
    <scope>NUCLEOTIDE SEQUENCE [LARGE SCALE GENOMIC DNA]</scope>
    <source>
        <strain evidence="3">DSM 17526 / LMG 23754 / KMM 6221</strain>
    </source>
</reference>
<dbReference type="EMBL" id="CP003346">
    <property type="protein sequence ID" value="AGA80793.1"/>
    <property type="molecule type" value="Genomic_DNA"/>
</dbReference>
<keyword evidence="1" id="KW-1133">Transmembrane helix</keyword>
<gene>
    <name evidence="2" type="ordered locus">Echvi_4621</name>
</gene>